<evidence type="ECO:0008006" key="3">
    <source>
        <dbReference type="Google" id="ProtNLM"/>
    </source>
</evidence>
<dbReference type="EMBL" id="QVXO01000008">
    <property type="protein sequence ID" value="RPJ92393.1"/>
    <property type="molecule type" value="Genomic_DNA"/>
</dbReference>
<dbReference type="AlphaFoldDB" id="A0A424WGM5"/>
<proteinExistence type="predicted"/>
<evidence type="ECO:0000313" key="2">
    <source>
        <dbReference type="Proteomes" id="UP000285324"/>
    </source>
</evidence>
<sequence length="99" mass="10727">MNDHPLTHDRWATPDDPEFCTVRFADFRKMERACAAIWAIARIVGNGANEPEASGGRPLDAWIMSNLIGGIESLCDHMADLVGSNLDESNLGESAPGDD</sequence>
<organism evidence="1 2">
    <name type="scientific">Alcaligenes xylosoxydans xylosoxydans</name>
    <name type="common">Achromobacter xylosoxidans</name>
    <dbReference type="NCBI Taxonomy" id="85698"/>
    <lineage>
        <taxon>Bacteria</taxon>
        <taxon>Pseudomonadati</taxon>
        <taxon>Pseudomonadota</taxon>
        <taxon>Betaproteobacteria</taxon>
        <taxon>Burkholderiales</taxon>
        <taxon>Alcaligenaceae</taxon>
        <taxon>Achromobacter</taxon>
    </lineage>
</organism>
<accession>A0A424WGM5</accession>
<name>A0A424WGM5_ALCXX</name>
<protein>
    <recommendedName>
        <fullName evidence="3">DUF3077 domain-containing protein</fullName>
    </recommendedName>
</protein>
<reference evidence="1 2" key="1">
    <citation type="submission" date="2018-08" db="EMBL/GenBank/DDBJ databases">
        <title>Achromobacter xylosoxidans Genome sequencing and assembly.</title>
        <authorList>
            <person name="Wang R."/>
            <person name="Rensing C."/>
            <person name="Li Y."/>
        </authorList>
    </citation>
    <scope>NUCLEOTIDE SEQUENCE [LARGE SCALE GENOMIC DNA]</scope>
    <source>
        <strain evidence="1 2">GD003A</strain>
    </source>
</reference>
<comment type="caution">
    <text evidence="1">The sequence shown here is derived from an EMBL/GenBank/DDBJ whole genome shotgun (WGS) entry which is preliminary data.</text>
</comment>
<dbReference type="OrthoDB" id="8656812at2"/>
<gene>
    <name evidence="1" type="ORF">DY367_07765</name>
</gene>
<dbReference type="Proteomes" id="UP000285324">
    <property type="component" value="Unassembled WGS sequence"/>
</dbReference>
<evidence type="ECO:0000313" key="1">
    <source>
        <dbReference type="EMBL" id="RPJ92393.1"/>
    </source>
</evidence>